<dbReference type="InterPro" id="IPR036955">
    <property type="entry name" value="AP2/ERF_dom_sf"/>
</dbReference>
<sequence>MGWAVKPLEISPRPRMRKSLNISSTRFTRLINATEIRDPGKKSRVWLGTFDTAEEAARAYDNAAREFRGDKAKTNFPAGMKNYVNNNNKSPSGESSTVESSQTAAAL</sequence>
<dbReference type="PANTHER" id="PTHR31677">
    <property type="entry name" value="AP2 DOMAIN CLASS TRANSCRIPTION FACTOR"/>
    <property type="match status" value="1"/>
</dbReference>
<organism evidence="9 10">
    <name type="scientific">Artemisia annua</name>
    <name type="common">Sweet wormwood</name>
    <dbReference type="NCBI Taxonomy" id="35608"/>
    <lineage>
        <taxon>Eukaryota</taxon>
        <taxon>Viridiplantae</taxon>
        <taxon>Streptophyta</taxon>
        <taxon>Embryophyta</taxon>
        <taxon>Tracheophyta</taxon>
        <taxon>Spermatophyta</taxon>
        <taxon>Magnoliopsida</taxon>
        <taxon>eudicotyledons</taxon>
        <taxon>Gunneridae</taxon>
        <taxon>Pentapetalae</taxon>
        <taxon>asterids</taxon>
        <taxon>campanulids</taxon>
        <taxon>Asterales</taxon>
        <taxon>Asteraceae</taxon>
        <taxon>Asteroideae</taxon>
        <taxon>Anthemideae</taxon>
        <taxon>Artemisiinae</taxon>
        <taxon>Artemisia</taxon>
    </lineage>
</organism>
<proteinExistence type="predicted"/>
<keyword evidence="5" id="KW-0804">Transcription</keyword>
<dbReference type="EMBL" id="PKPP01001443">
    <property type="protein sequence ID" value="PWA82677.1"/>
    <property type="molecule type" value="Genomic_DNA"/>
</dbReference>
<feature type="compositionally biased region" description="Low complexity" evidence="7">
    <location>
        <begin position="90"/>
        <end position="101"/>
    </location>
</feature>
<keyword evidence="3" id="KW-0805">Transcription regulation</keyword>
<evidence type="ECO:0000313" key="10">
    <source>
        <dbReference type="Proteomes" id="UP000245207"/>
    </source>
</evidence>
<evidence type="ECO:0000259" key="8">
    <source>
        <dbReference type="PROSITE" id="PS51032"/>
    </source>
</evidence>
<evidence type="ECO:0000313" key="9">
    <source>
        <dbReference type="EMBL" id="PWA82677.1"/>
    </source>
</evidence>
<dbReference type="SMART" id="SM00380">
    <property type="entry name" value="AP2"/>
    <property type="match status" value="1"/>
</dbReference>
<dbReference type="OrthoDB" id="1931494at2759"/>
<dbReference type="PANTHER" id="PTHR31677:SF228">
    <property type="entry name" value="ETHYLENE-RESPONSIVE TRANSCRIPTION FACTOR 10-RELATED"/>
    <property type="match status" value="1"/>
</dbReference>
<keyword evidence="10" id="KW-1185">Reference proteome</keyword>
<dbReference type="SUPFAM" id="SSF54171">
    <property type="entry name" value="DNA-binding domain"/>
    <property type="match status" value="1"/>
</dbReference>
<dbReference type="Proteomes" id="UP000245207">
    <property type="component" value="Unassembled WGS sequence"/>
</dbReference>
<dbReference type="GO" id="GO:0003677">
    <property type="term" value="F:DNA binding"/>
    <property type="evidence" value="ECO:0007669"/>
    <property type="project" value="UniProtKB-KW"/>
</dbReference>
<evidence type="ECO:0000256" key="4">
    <source>
        <dbReference type="ARBA" id="ARBA00023125"/>
    </source>
</evidence>
<dbReference type="Gene3D" id="3.30.730.10">
    <property type="entry name" value="AP2/ERF domain"/>
    <property type="match status" value="1"/>
</dbReference>
<dbReference type="CDD" id="cd00018">
    <property type="entry name" value="AP2"/>
    <property type="match status" value="1"/>
</dbReference>
<evidence type="ECO:0000256" key="5">
    <source>
        <dbReference type="ARBA" id="ARBA00023163"/>
    </source>
</evidence>
<dbReference type="Pfam" id="PF00847">
    <property type="entry name" value="AP2"/>
    <property type="match status" value="1"/>
</dbReference>
<dbReference type="GO" id="GO:0005634">
    <property type="term" value="C:nucleus"/>
    <property type="evidence" value="ECO:0007669"/>
    <property type="project" value="UniProtKB-SubCell"/>
</dbReference>
<dbReference type="GO" id="GO:0009873">
    <property type="term" value="P:ethylene-activated signaling pathway"/>
    <property type="evidence" value="ECO:0007669"/>
    <property type="project" value="UniProtKB-KW"/>
</dbReference>
<dbReference type="GO" id="GO:0003700">
    <property type="term" value="F:DNA-binding transcription factor activity"/>
    <property type="evidence" value="ECO:0007669"/>
    <property type="project" value="InterPro"/>
</dbReference>
<dbReference type="AlphaFoldDB" id="A0A2U1PAB9"/>
<evidence type="ECO:0000256" key="6">
    <source>
        <dbReference type="ARBA" id="ARBA00023242"/>
    </source>
</evidence>
<protein>
    <submittedName>
        <fullName evidence="9">Ethylene-responsive transcription factor 4</fullName>
    </submittedName>
</protein>
<accession>A0A2U1PAB9</accession>
<keyword evidence="6" id="KW-0539">Nucleus</keyword>
<evidence type="ECO:0000256" key="2">
    <source>
        <dbReference type="ARBA" id="ARBA00022745"/>
    </source>
</evidence>
<reference evidence="9 10" key="1">
    <citation type="journal article" date="2018" name="Mol. Plant">
        <title>The genome of Artemisia annua provides insight into the evolution of Asteraceae family and artemisinin biosynthesis.</title>
        <authorList>
            <person name="Shen Q."/>
            <person name="Zhang L."/>
            <person name="Liao Z."/>
            <person name="Wang S."/>
            <person name="Yan T."/>
            <person name="Shi P."/>
            <person name="Liu M."/>
            <person name="Fu X."/>
            <person name="Pan Q."/>
            <person name="Wang Y."/>
            <person name="Lv Z."/>
            <person name="Lu X."/>
            <person name="Zhang F."/>
            <person name="Jiang W."/>
            <person name="Ma Y."/>
            <person name="Chen M."/>
            <person name="Hao X."/>
            <person name="Li L."/>
            <person name="Tang Y."/>
            <person name="Lv G."/>
            <person name="Zhou Y."/>
            <person name="Sun X."/>
            <person name="Brodelius P.E."/>
            <person name="Rose J.K.C."/>
            <person name="Tang K."/>
        </authorList>
    </citation>
    <scope>NUCLEOTIDE SEQUENCE [LARGE SCALE GENOMIC DNA]</scope>
    <source>
        <strain evidence="10">cv. Huhao1</strain>
        <tissue evidence="9">Leaf</tissue>
    </source>
</reference>
<evidence type="ECO:0000256" key="1">
    <source>
        <dbReference type="ARBA" id="ARBA00004123"/>
    </source>
</evidence>
<dbReference type="InterPro" id="IPR016177">
    <property type="entry name" value="DNA-bd_dom_sf"/>
</dbReference>
<dbReference type="STRING" id="35608.A0A2U1PAB9"/>
<comment type="subcellular location">
    <subcellularLocation>
        <location evidence="1">Nucleus</location>
    </subcellularLocation>
</comment>
<name>A0A2U1PAB9_ARTAN</name>
<keyword evidence="4" id="KW-0238">DNA-binding</keyword>
<feature type="domain" description="AP2/ERF" evidence="8">
    <location>
        <begin position="15"/>
        <end position="77"/>
    </location>
</feature>
<dbReference type="InterPro" id="IPR001471">
    <property type="entry name" value="AP2/ERF_dom"/>
</dbReference>
<feature type="region of interest" description="Disordered" evidence="7">
    <location>
        <begin position="74"/>
        <end position="107"/>
    </location>
</feature>
<dbReference type="PROSITE" id="PS51032">
    <property type="entry name" value="AP2_ERF"/>
    <property type="match status" value="1"/>
</dbReference>
<comment type="caution">
    <text evidence="9">The sequence shown here is derived from an EMBL/GenBank/DDBJ whole genome shotgun (WGS) entry which is preliminary data.</text>
</comment>
<evidence type="ECO:0000256" key="7">
    <source>
        <dbReference type="SAM" id="MobiDB-lite"/>
    </source>
</evidence>
<keyword evidence="2" id="KW-0936">Ethylene signaling pathway</keyword>
<gene>
    <name evidence="9" type="ORF">CTI12_AA171480</name>
</gene>
<evidence type="ECO:0000256" key="3">
    <source>
        <dbReference type="ARBA" id="ARBA00023015"/>
    </source>
</evidence>